<dbReference type="CDD" id="cd03194">
    <property type="entry name" value="GST_C_3"/>
    <property type="match status" value="1"/>
</dbReference>
<dbReference type="PANTHER" id="PTHR42673:SF4">
    <property type="entry name" value="MALEYLACETOACETATE ISOMERASE"/>
    <property type="match status" value="1"/>
</dbReference>
<dbReference type="AlphaFoldDB" id="A0A177N406"/>
<dbReference type="GO" id="GO:0016034">
    <property type="term" value="F:maleylacetoacetate isomerase activity"/>
    <property type="evidence" value="ECO:0007669"/>
    <property type="project" value="TreeGrafter"/>
</dbReference>
<dbReference type="Gene3D" id="3.40.30.10">
    <property type="entry name" value="Glutaredoxin"/>
    <property type="match status" value="1"/>
</dbReference>
<evidence type="ECO:0000313" key="2">
    <source>
        <dbReference type="EMBL" id="OAI12612.1"/>
    </source>
</evidence>
<organism evidence="2 3">
    <name type="scientific">Methylomonas koyamae</name>
    <dbReference type="NCBI Taxonomy" id="702114"/>
    <lineage>
        <taxon>Bacteria</taxon>
        <taxon>Pseudomonadati</taxon>
        <taxon>Pseudomonadota</taxon>
        <taxon>Gammaproteobacteria</taxon>
        <taxon>Methylococcales</taxon>
        <taxon>Methylococcaceae</taxon>
        <taxon>Methylomonas</taxon>
    </lineage>
</organism>
<evidence type="ECO:0000313" key="3">
    <source>
        <dbReference type="Proteomes" id="UP000077628"/>
    </source>
</evidence>
<proteinExistence type="predicted"/>
<protein>
    <submittedName>
        <fullName evidence="2">Glutathione S-transferase</fullName>
    </submittedName>
</protein>
<sequence length="215" mass="24434">MSLSLIIGNKKYSSWSLRPWLFLRHHDIEFQEVRIPLYQAGSKAEIQRYSAAGKVPVLWDGELPIWDSLAILEYLAERFPQTQGWPEDFAERALARALAAEMHSGFMALREHCGMNVSRTPAAKALPDAAKADAARIDAIWRECRQRYAERGPWLFGRFTIADAMFAPVALRFQAYALPHGPESRDYIETVLAEPAMQEWLAAGRAETEVLPQFE</sequence>
<dbReference type="GO" id="GO:0006559">
    <property type="term" value="P:L-phenylalanine catabolic process"/>
    <property type="evidence" value="ECO:0007669"/>
    <property type="project" value="TreeGrafter"/>
</dbReference>
<dbReference type="SFLD" id="SFLDS00019">
    <property type="entry name" value="Glutathione_Transferase_(cytos"/>
    <property type="match status" value="1"/>
</dbReference>
<dbReference type="STRING" id="702114.A1355_14150"/>
<dbReference type="SUPFAM" id="SSF52833">
    <property type="entry name" value="Thioredoxin-like"/>
    <property type="match status" value="1"/>
</dbReference>
<dbReference type="PROSITE" id="PS50404">
    <property type="entry name" value="GST_NTER"/>
    <property type="match status" value="1"/>
</dbReference>
<feature type="domain" description="GST N-terminal" evidence="1">
    <location>
        <begin position="3"/>
        <end position="83"/>
    </location>
</feature>
<dbReference type="CDD" id="cd03043">
    <property type="entry name" value="GST_N_1"/>
    <property type="match status" value="1"/>
</dbReference>
<dbReference type="GO" id="GO:0006749">
    <property type="term" value="P:glutathione metabolic process"/>
    <property type="evidence" value="ECO:0007669"/>
    <property type="project" value="TreeGrafter"/>
</dbReference>
<dbReference type="InterPro" id="IPR040079">
    <property type="entry name" value="Glutathione_S-Trfase"/>
</dbReference>
<evidence type="ECO:0000259" key="1">
    <source>
        <dbReference type="PROSITE" id="PS50404"/>
    </source>
</evidence>
<dbReference type="GO" id="GO:0004364">
    <property type="term" value="F:glutathione transferase activity"/>
    <property type="evidence" value="ECO:0007669"/>
    <property type="project" value="TreeGrafter"/>
</dbReference>
<dbReference type="RefSeq" id="WP_064031388.1">
    <property type="nucleotide sequence ID" value="NZ_LUUK01000218.1"/>
</dbReference>
<dbReference type="Proteomes" id="UP000077628">
    <property type="component" value="Unassembled WGS sequence"/>
</dbReference>
<dbReference type="SFLD" id="SFLDG00358">
    <property type="entry name" value="Main_(cytGST)"/>
    <property type="match status" value="1"/>
</dbReference>
<dbReference type="Pfam" id="PF13410">
    <property type="entry name" value="GST_C_2"/>
    <property type="match status" value="1"/>
</dbReference>
<dbReference type="InterPro" id="IPR036249">
    <property type="entry name" value="Thioredoxin-like_sf"/>
</dbReference>
<keyword evidence="2" id="KW-0808">Transferase</keyword>
<dbReference type="FunFam" id="3.40.30.10:FF:000206">
    <property type="entry name" value="Probable glutathione S-transferase"/>
    <property type="match status" value="1"/>
</dbReference>
<name>A0A177N406_9GAMM</name>
<dbReference type="InterPro" id="IPR004045">
    <property type="entry name" value="Glutathione_S-Trfase_N"/>
</dbReference>
<dbReference type="Gene3D" id="1.20.1050.10">
    <property type="match status" value="1"/>
</dbReference>
<keyword evidence="3" id="KW-1185">Reference proteome</keyword>
<gene>
    <name evidence="2" type="ORF">A1355_14150</name>
</gene>
<dbReference type="Pfam" id="PF13409">
    <property type="entry name" value="GST_N_2"/>
    <property type="match status" value="1"/>
</dbReference>
<comment type="caution">
    <text evidence="2">The sequence shown here is derived from an EMBL/GenBank/DDBJ whole genome shotgun (WGS) entry which is preliminary data.</text>
</comment>
<dbReference type="PANTHER" id="PTHR42673">
    <property type="entry name" value="MALEYLACETOACETATE ISOMERASE"/>
    <property type="match status" value="1"/>
</dbReference>
<reference evidence="3" key="1">
    <citation type="submission" date="2016-03" db="EMBL/GenBank/DDBJ databases">
        <authorList>
            <person name="Heylen K."/>
            <person name="De Vos P."/>
            <person name="Vekeman B."/>
        </authorList>
    </citation>
    <scope>NUCLEOTIDE SEQUENCE [LARGE SCALE GENOMIC DNA]</scope>
    <source>
        <strain evidence="3">R-45383</strain>
    </source>
</reference>
<dbReference type="OrthoDB" id="9799538at2"/>
<dbReference type="EMBL" id="LUUK01000218">
    <property type="protein sequence ID" value="OAI12612.1"/>
    <property type="molecule type" value="Genomic_DNA"/>
</dbReference>
<accession>A0A177N406</accession>
<dbReference type="SUPFAM" id="SSF47616">
    <property type="entry name" value="GST C-terminal domain-like"/>
    <property type="match status" value="1"/>
</dbReference>
<dbReference type="InterPro" id="IPR036282">
    <property type="entry name" value="Glutathione-S-Trfase_C_sf"/>
</dbReference>